<sequence length="489" mass="54908">PLWGSMGLSGSSSRLAREDSERLKRIDETLSAKDTISVPLYGMGSTVCKAILATVKLTLTKTIDEDVQLDPENANELTKFGVPFGIDDFEIRAVSTTTLWDNIKLGKFILSGGTDAVIVPGRVDDASIIRQLRVVVEFKDEEKLKSTDSQCIGELLCGTDAVIVPGRLRVVVEFKDEEKLKSTDSQCIGELLCGLATSEHLVLVVKTDLKTRFDFWTPKDGSYSVWRCSDMQKAMQHISRFLLNSSKLALFRELNMDLPELRAMKRVRTAYDGGVVEDMLNIIPDLPKEERLPYYVEISCLARVDRNVFNTRNFTKLTIRNFSIHIQKESKTVMSEAVRGECTICAREDRTLVQVQHADDSTNPPNFIITPGHNNICLECAQTLLNAVQPCPFCRHERWRIAPEHVPTPMDVDLLEDVAGLFASPPATPNCHQAQPRPIRRQPPTTHCECQWAWERRSARGCRGLLAQGTDGLMYYCPPHLPLVLVRPN</sequence>
<dbReference type="EMBL" id="MDYQ01000675">
    <property type="protein sequence ID" value="PRP73080.1"/>
    <property type="molecule type" value="Genomic_DNA"/>
</dbReference>
<reference evidence="1 2" key="1">
    <citation type="journal article" date="2018" name="Genome Biol. Evol.">
        <title>Multiple Roots of Fruiting Body Formation in Amoebozoa.</title>
        <authorList>
            <person name="Hillmann F."/>
            <person name="Forbes G."/>
            <person name="Novohradska S."/>
            <person name="Ferling I."/>
            <person name="Riege K."/>
            <person name="Groth M."/>
            <person name="Westermann M."/>
            <person name="Marz M."/>
            <person name="Spaller T."/>
            <person name="Winckler T."/>
            <person name="Schaap P."/>
            <person name="Glockner G."/>
        </authorList>
    </citation>
    <scope>NUCLEOTIDE SEQUENCE [LARGE SCALE GENOMIC DNA]</scope>
    <source>
        <strain evidence="1 2">Jena</strain>
    </source>
</reference>
<dbReference type="InParanoid" id="A0A2P6MMZ7"/>
<organism evidence="1 2">
    <name type="scientific">Planoprotostelium fungivorum</name>
    <dbReference type="NCBI Taxonomy" id="1890364"/>
    <lineage>
        <taxon>Eukaryota</taxon>
        <taxon>Amoebozoa</taxon>
        <taxon>Evosea</taxon>
        <taxon>Variosea</taxon>
        <taxon>Cavosteliida</taxon>
        <taxon>Cavosteliaceae</taxon>
        <taxon>Planoprotostelium</taxon>
    </lineage>
</organism>
<keyword evidence="2" id="KW-1185">Reference proteome</keyword>
<dbReference type="AlphaFoldDB" id="A0A2P6MMZ7"/>
<protein>
    <submittedName>
        <fullName evidence="1">Uncharacterized protein</fullName>
    </submittedName>
</protein>
<name>A0A2P6MMZ7_9EUKA</name>
<evidence type="ECO:0000313" key="2">
    <source>
        <dbReference type="Proteomes" id="UP000241769"/>
    </source>
</evidence>
<evidence type="ECO:0000313" key="1">
    <source>
        <dbReference type="EMBL" id="PRP73080.1"/>
    </source>
</evidence>
<dbReference type="Proteomes" id="UP000241769">
    <property type="component" value="Unassembled WGS sequence"/>
</dbReference>
<proteinExistence type="predicted"/>
<comment type="caution">
    <text evidence="1">The sequence shown here is derived from an EMBL/GenBank/DDBJ whole genome shotgun (WGS) entry which is preliminary data.</text>
</comment>
<feature type="non-terminal residue" evidence="1">
    <location>
        <position position="1"/>
    </location>
</feature>
<gene>
    <name evidence="1" type="ORF">PROFUN_16800</name>
</gene>
<accession>A0A2P6MMZ7</accession>